<protein>
    <submittedName>
        <fullName evidence="2">Uncharacterized protein</fullName>
    </submittedName>
</protein>
<feature type="region of interest" description="Disordered" evidence="1">
    <location>
        <begin position="37"/>
        <end position="71"/>
    </location>
</feature>
<organism evidence="2 3">
    <name type="scientific">Fusarium venenatum</name>
    <dbReference type="NCBI Taxonomy" id="56646"/>
    <lineage>
        <taxon>Eukaryota</taxon>
        <taxon>Fungi</taxon>
        <taxon>Dikarya</taxon>
        <taxon>Ascomycota</taxon>
        <taxon>Pezizomycotina</taxon>
        <taxon>Sordariomycetes</taxon>
        <taxon>Hypocreomycetidae</taxon>
        <taxon>Hypocreales</taxon>
        <taxon>Nectriaceae</taxon>
        <taxon>Fusarium</taxon>
    </lineage>
</organism>
<feature type="compositionally biased region" description="Basic and acidic residues" evidence="1">
    <location>
        <begin position="1"/>
        <end position="16"/>
    </location>
</feature>
<accession>A0A2L2TCZ8</accession>
<dbReference type="AlphaFoldDB" id="A0A2L2TCZ8"/>
<feature type="compositionally biased region" description="Basic and acidic residues" evidence="1">
    <location>
        <begin position="37"/>
        <end position="60"/>
    </location>
</feature>
<keyword evidence="3" id="KW-1185">Reference proteome</keyword>
<dbReference type="Proteomes" id="UP000245910">
    <property type="component" value="Chromosome II"/>
</dbReference>
<sequence>MRKPGADVKQEAVCRSEDEDEENLKRGRLHFEIRQLSEARKGWEGDQGGRDGRDTRDARTRPGWVGVLVEG</sequence>
<reference evidence="3" key="1">
    <citation type="submission" date="2014-10" db="EMBL/GenBank/DDBJ databases">
        <authorList>
            <person name="King R."/>
        </authorList>
    </citation>
    <scope>NUCLEOTIDE SEQUENCE [LARGE SCALE GENOMIC DNA]</scope>
    <source>
        <strain evidence="3">A3/5</strain>
    </source>
</reference>
<feature type="region of interest" description="Disordered" evidence="1">
    <location>
        <begin position="1"/>
        <end position="21"/>
    </location>
</feature>
<proteinExistence type="predicted"/>
<evidence type="ECO:0000313" key="2">
    <source>
        <dbReference type="EMBL" id="CEI60856.1"/>
    </source>
</evidence>
<evidence type="ECO:0000256" key="1">
    <source>
        <dbReference type="SAM" id="MobiDB-lite"/>
    </source>
</evidence>
<name>A0A2L2TCZ8_9HYPO</name>
<dbReference type="EMBL" id="LN649230">
    <property type="protein sequence ID" value="CEI60856.1"/>
    <property type="molecule type" value="Genomic_DNA"/>
</dbReference>
<evidence type="ECO:0000313" key="3">
    <source>
        <dbReference type="Proteomes" id="UP000245910"/>
    </source>
</evidence>